<dbReference type="Proteomes" id="UP000032702">
    <property type="component" value="Unassembled WGS sequence"/>
</dbReference>
<dbReference type="AlphaFoldDB" id="Q097K4"/>
<accession>Q097K4</accession>
<evidence type="ECO:0000313" key="2">
    <source>
        <dbReference type="EMBL" id="EAU67858.1"/>
    </source>
</evidence>
<reference evidence="2 3" key="1">
    <citation type="submission" date="2006-04" db="EMBL/GenBank/DDBJ databases">
        <authorList>
            <person name="Nierman W.C."/>
        </authorList>
    </citation>
    <scope>NUCLEOTIDE SEQUENCE [LARGE SCALE GENOMIC DNA]</scope>
    <source>
        <strain evidence="2 3">DW4/3-1</strain>
    </source>
</reference>
<feature type="region of interest" description="Disordered" evidence="1">
    <location>
        <begin position="81"/>
        <end position="101"/>
    </location>
</feature>
<evidence type="ECO:0000256" key="1">
    <source>
        <dbReference type="SAM" id="MobiDB-lite"/>
    </source>
</evidence>
<dbReference type="EMBL" id="AAMD01000025">
    <property type="protein sequence ID" value="EAU67858.1"/>
    <property type="molecule type" value="Genomic_DNA"/>
</dbReference>
<proteinExistence type="predicted"/>
<organism evidence="2 3">
    <name type="scientific">Stigmatella aurantiaca (strain DW4/3-1)</name>
    <dbReference type="NCBI Taxonomy" id="378806"/>
    <lineage>
        <taxon>Bacteria</taxon>
        <taxon>Pseudomonadati</taxon>
        <taxon>Myxococcota</taxon>
        <taxon>Myxococcia</taxon>
        <taxon>Myxococcales</taxon>
        <taxon>Cystobacterineae</taxon>
        <taxon>Archangiaceae</taxon>
        <taxon>Stigmatella</taxon>
    </lineage>
</organism>
<comment type="caution">
    <text evidence="2">The sequence shown here is derived from an EMBL/GenBank/DDBJ whole genome shotgun (WGS) entry which is preliminary data.</text>
</comment>
<gene>
    <name evidence="2" type="ORF">STIAU_2253</name>
</gene>
<sequence length="101" mass="11095">MLSGRPCLPHHSAEDTMRRRYTIHRDGDLLVEELDAEGNAIDPEPVPPEERLPVELVVLAPDGEEGRAQLLDLMELALSIEAEGPPPNPNGPDKFKLPVIS</sequence>
<protein>
    <submittedName>
        <fullName evidence="2">Uncharacterized protein</fullName>
    </submittedName>
</protein>
<evidence type="ECO:0000313" key="3">
    <source>
        <dbReference type="Proteomes" id="UP000032702"/>
    </source>
</evidence>
<name>Q097K4_STIAD</name>